<evidence type="ECO:0000313" key="1">
    <source>
        <dbReference type="EMBL" id="ODM88721.1"/>
    </source>
</evidence>
<dbReference type="EMBL" id="LJIJ01003281">
    <property type="protein sequence ID" value="ODM88721.1"/>
    <property type="molecule type" value="Genomic_DNA"/>
</dbReference>
<comment type="caution">
    <text evidence="1">The sequence shown here is derived from an EMBL/GenBank/DDBJ whole genome shotgun (WGS) entry which is preliminary data.</text>
</comment>
<dbReference type="Proteomes" id="UP000094527">
    <property type="component" value="Unassembled WGS sequence"/>
</dbReference>
<name>A0A1D2M714_ORCCI</name>
<protein>
    <submittedName>
        <fullName evidence="1">NFX1-type zinc finger-containing protein 1</fullName>
    </submittedName>
</protein>
<gene>
    <name evidence="1" type="ORF">Ocin01_17961</name>
</gene>
<accession>A0A1D2M714</accession>
<proteinExistence type="predicted"/>
<evidence type="ECO:0000313" key="2">
    <source>
        <dbReference type="Proteomes" id="UP000094527"/>
    </source>
</evidence>
<organism evidence="1 2">
    <name type="scientific">Orchesella cincta</name>
    <name type="common">Springtail</name>
    <name type="synonym">Podura cincta</name>
    <dbReference type="NCBI Taxonomy" id="48709"/>
    <lineage>
        <taxon>Eukaryota</taxon>
        <taxon>Metazoa</taxon>
        <taxon>Ecdysozoa</taxon>
        <taxon>Arthropoda</taxon>
        <taxon>Hexapoda</taxon>
        <taxon>Collembola</taxon>
        <taxon>Entomobryomorpha</taxon>
        <taxon>Entomobryoidea</taxon>
        <taxon>Orchesellidae</taxon>
        <taxon>Orchesellinae</taxon>
        <taxon>Orchesella</taxon>
    </lineage>
</organism>
<keyword evidence="2" id="KW-1185">Reference proteome</keyword>
<sequence length="150" mass="16208">MYIVGNLDSLMRASSTWKQIGAKLEDGGNCGDKLELSCVQHENKTKVSERSHFAPLKLGGCGLNCELILECAHRCPLPCHGKDTPNTLVIKGVRKDVQRSTNVLPNVGRSALHANAVFKIPLWTRAGGSVFCGSTDLQMSVIVTRSCNVS</sequence>
<dbReference type="AlphaFoldDB" id="A0A1D2M714"/>
<dbReference type="OrthoDB" id="2423195at2759"/>
<reference evidence="1 2" key="1">
    <citation type="journal article" date="2016" name="Genome Biol. Evol.">
        <title>Gene Family Evolution Reflects Adaptation to Soil Environmental Stressors in the Genome of the Collembolan Orchesella cincta.</title>
        <authorList>
            <person name="Faddeeva-Vakhrusheva A."/>
            <person name="Derks M.F."/>
            <person name="Anvar S.Y."/>
            <person name="Agamennone V."/>
            <person name="Suring W."/>
            <person name="Smit S."/>
            <person name="van Straalen N.M."/>
            <person name="Roelofs D."/>
        </authorList>
    </citation>
    <scope>NUCLEOTIDE SEQUENCE [LARGE SCALE GENOMIC DNA]</scope>
    <source>
        <tissue evidence="1">Mixed pool</tissue>
    </source>
</reference>